<evidence type="ECO:0000256" key="1">
    <source>
        <dbReference type="ARBA" id="ARBA00001968"/>
    </source>
</evidence>
<dbReference type="AlphaFoldDB" id="A0A1X7SLB9"/>
<feature type="domain" description="DDE Tnp4" evidence="3">
    <location>
        <begin position="16"/>
        <end position="72"/>
    </location>
</feature>
<organism evidence="4">
    <name type="scientific">Amphimedon queenslandica</name>
    <name type="common">Sponge</name>
    <dbReference type="NCBI Taxonomy" id="400682"/>
    <lineage>
        <taxon>Eukaryota</taxon>
        <taxon>Metazoa</taxon>
        <taxon>Porifera</taxon>
        <taxon>Demospongiae</taxon>
        <taxon>Heteroscleromorpha</taxon>
        <taxon>Haplosclerida</taxon>
        <taxon>Niphatidae</taxon>
        <taxon>Amphimedon</taxon>
    </lineage>
</organism>
<reference evidence="4" key="1">
    <citation type="submission" date="2017-05" db="UniProtKB">
        <authorList>
            <consortium name="EnsemblMetazoa"/>
        </authorList>
    </citation>
    <scope>IDENTIFICATION</scope>
</reference>
<dbReference type="Pfam" id="PF13359">
    <property type="entry name" value="DDE_Tnp_4"/>
    <property type="match status" value="1"/>
</dbReference>
<dbReference type="InterPro" id="IPR027806">
    <property type="entry name" value="HARBI1_dom"/>
</dbReference>
<evidence type="ECO:0000256" key="2">
    <source>
        <dbReference type="ARBA" id="ARBA00022723"/>
    </source>
</evidence>
<protein>
    <recommendedName>
        <fullName evidence="3">DDE Tnp4 domain-containing protein</fullName>
    </recommendedName>
</protein>
<evidence type="ECO:0000259" key="3">
    <source>
        <dbReference type="Pfam" id="PF13359"/>
    </source>
</evidence>
<dbReference type="PANTHER" id="PTHR23080">
    <property type="entry name" value="THAP DOMAIN PROTEIN"/>
    <property type="match status" value="1"/>
</dbReference>
<dbReference type="GO" id="GO:0046872">
    <property type="term" value="F:metal ion binding"/>
    <property type="evidence" value="ECO:0007669"/>
    <property type="project" value="UniProtKB-KW"/>
</dbReference>
<sequence>MPTSFRKFFKKCAVIMDCSEVFVERPSDLMARAQVWSNYKHHSTIKFLIGITPQGTISYISKCAGGRISDESTKVHTLATCICV</sequence>
<accession>A0A1X7SLB9</accession>
<evidence type="ECO:0000313" key="4">
    <source>
        <dbReference type="EnsemblMetazoa" id="Aqu2.1.02823_001"/>
    </source>
</evidence>
<dbReference type="STRING" id="400682.A0A1X7SLB9"/>
<proteinExistence type="predicted"/>
<dbReference type="InParanoid" id="A0A1X7SLB9"/>
<dbReference type="EnsemblMetazoa" id="Aqu2.1.02823_001">
    <property type="protein sequence ID" value="Aqu2.1.02823_001"/>
    <property type="gene ID" value="Aqu2.1.02823"/>
</dbReference>
<name>A0A1X7SLB9_AMPQE</name>
<keyword evidence="2" id="KW-0479">Metal-binding</keyword>
<comment type="cofactor">
    <cofactor evidence="1">
        <name>a divalent metal cation</name>
        <dbReference type="ChEBI" id="CHEBI:60240"/>
    </cofactor>
</comment>